<dbReference type="PATRIC" id="fig|1121939.11.peg.1921"/>
<reference evidence="1 2" key="1">
    <citation type="journal article" date="2013" name="Genome Announc.">
        <title>Draft genome sequence of the moderately halophilic gammaproteobacterium Halomonas anticariensis FP35.</title>
        <authorList>
            <person name="Tahrioui A."/>
            <person name="Quesada E."/>
            <person name="Llamas I."/>
        </authorList>
    </citation>
    <scope>NUCLEOTIDE SEQUENCE [LARGE SCALE GENOMIC DNA]</scope>
    <source>
        <strain evidence="2">DSM 16096 / CECT 5854 / LMG 22089 / FP35</strain>
    </source>
</reference>
<dbReference type="RefSeq" id="WP_016416426.1">
    <property type="nucleotide sequence ID" value="NZ_AUAB01000002.1"/>
</dbReference>
<sequence>MQCQCSDTIKQKLTEKITTQLPEGHRDLEVEVGHYVFPFTKTGIDHRFAVPVKIRYQAPKKRGDGFANKKEDTSILASYCPFCGERAVADQAETEGA</sequence>
<proteinExistence type="predicted"/>
<dbReference type="Proteomes" id="UP000014463">
    <property type="component" value="Unassembled WGS sequence"/>
</dbReference>
<protein>
    <submittedName>
        <fullName evidence="1">Uncharacterized protein</fullName>
    </submittedName>
</protein>
<name>S2LCL6_LITA3</name>
<accession>S2LCL6</accession>
<dbReference type="AlphaFoldDB" id="S2LCL6"/>
<dbReference type="STRING" id="1121939.L861_09070"/>
<organism evidence="1 2">
    <name type="scientific">Litchfieldella anticariensis (strain DSM 16096 / CECT 5854 / CIP 108499 / LMG 22089 / FP35)</name>
    <name type="common">Halomonas anticariensis</name>
    <dbReference type="NCBI Taxonomy" id="1121939"/>
    <lineage>
        <taxon>Bacteria</taxon>
        <taxon>Pseudomonadati</taxon>
        <taxon>Pseudomonadota</taxon>
        <taxon>Gammaproteobacteria</taxon>
        <taxon>Oceanospirillales</taxon>
        <taxon>Halomonadaceae</taxon>
        <taxon>Litchfieldella</taxon>
    </lineage>
</organism>
<gene>
    <name evidence="1" type="ORF">L861_09070</name>
</gene>
<dbReference type="EMBL" id="ASTJ01000024">
    <property type="protein sequence ID" value="EPC02491.1"/>
    <property type="molecule type" value="Genomic_DNA"/>
</dbReference>
<dbReference type="OrthoDB" id="6169388at2"/>
<keyword evidence="2" id="KW-1185">Reference proteome</keyword>
<comment type="caution">
    <text evidence="1">The sequence shown here is derived from an EMBL/GenBank/DDBJ whole genome shotgun (WGS) entry which is preliminary data.</text>
</comment>
<evidence type="ECO:0000313" key="2">
    <source>
        <dbReference type="Proteomes" id="UP000014463"/>
    </source>
</evidence>
<evidence type="ECO:0000313" key="1">
    <source>
        <dbReference type="EMBL" id="EPC02491.1"/>
    </source>
</evidence>